<name>A0A327SFN5_9FLAO</name>
<feature type="transmembrane region" description="Helical" evidence="1">
    <location>
        <begin position="12"/>
        <end position="32"/>
    </location>
</feature>
<organism evidence="2 3">
    <name type="scientific">Gelidibacter algens</name>
    <dbReference type="NCBI Taxonomy" id="49280"/>
    <lineage>
        <taxon>Bacteria</taxon>
        <taxon>Pseudomonadati</taxon>
        <taxon>Bacteroidota</taxon>
        <taxon>Flavobacteriia</taxon>
        <taxon>Flavobacteriales</taxon>
        <taxon>Flavobacteriaceae</taxon>
        <taxon>Gelidibacter</taxon>
    </lineage>
</organism>
<accession>A0A327SFN5</accession>
<feature type="transmembrane region" description="Helical" evidence="1">
    <location>
        <begin position="52"/>
        <end position="79"/>
    </location>
</feature>
<reference evidence="2 3" key="1">
    <citation type="submission" date="2018-06" db="EMBL/GenBank/DDBJ databases">
        <title>Genomic Encyclopedia of Archaeal and Bacterial Type Strains, Phase II (KMG-II): from individual species to whole genera.</title>
        <authorList>
            <person name="Goeker M."/>
        </authorList>
    </citation>
    <scope>NUCLEOTIDE SEQUENCE [LARGE SCALE GENOMIC DNA]</scope>
    <source>
        <strain evidence="2 3">DSM 12408</strain>
    </source>
</reference>
<evidence type="ECO:0000313" key="2">
    <source>
        <dbReference type="EMBL" id="RAJ27889.1"/>
    </source>
</evidence>
<evidence type="ECO:0000256" key="1">
    <source>
        <dbReference type="SAM" id="Phobius"/>
    </source>
</evidence>
<feature type="transmembrane region" description="Helical" evidence="1">
    <location>
        <begin position="91"/>
        <end position="111"/>
    </location>
</feature>
<keyword evidence="1" id="KW-1133">Transmembrane helix</keyword>
<keyword evidence="1" id="KW-0812">Transmembrane</keyword>
<keyword evidence="3" id="KW-1185">Reference proteome</keyword>
<sequence length="158" mass="18352">MKINGFRLFPIHIAVKDLSFMIIYFVIMKYNLTNETYLPETISNFPGVPDMSLWNMISVSVFYNLIPMIISLCLYYPIVYGMKNLIVKNKLRLILTGFVLTLTTPILHIILSDWKHNDYYQLSAEFIAWILCFLLSIGFYYVANNRNDKSAELVKSSG</sequence>
<comment type="caution">
    <text evidence="2">The sequence shown here is derived from an EMBL/GenBank/DDBJ whole genome shotgun (WGS) entry which is preliminary data.</text>
</comment>
<dbReference type="AlphaFoldDB" id="A0A327SFN5"/>
<dbReference type="EMBL" id="QLLQ01000001">
    <property type="protein sequence ID" value="RAJ27889.1"/>
    <property type="molecule type" value="Genomic_DNA"/>
</dbReference>
<protein>
    <submittedName>
        <fullName evidence="2">Uncharacterized protein</fullName>
    </submittedName>
</protein>
<evidence type="ECO:0000313" key="3">
    <source>
        <dbReference type="Proteomes" id="UP000248987"/>
    </source>
</evidence>
<gene>
    <name evidence="2" type="ORF">LX77_00463</name>
</gene>
<keyword evidence="1" id="KW-0472">Membrane</keyword>
<proteinExistence type="predicted"/>
<dbReference type="Proteomes" id="UP000248987">
    <property type="component" value="Unassembled WGS sequence"/>
</dbReference>
<feature type="transmembrane region" description="Helical" evidence="1">
    <location>
        <begin position="126"/>
        <end position="143"/>
    </location>
</feature>